<keyword evidence="1" id="KW-1133">Transmembrane helix</keyword>
<protein>
    <recommendedName>
        <fullName evidence="4">DUF3017 domain-containing protein</fullName>
    </recommendedName>
</protein>
<evidence type="ECO:0000313" key="3">
    <source>
        <dbReference type="Proteomes" id="UP000572680"/>
    </source>
</evidence>
<reference evidence="2 3" key="1">
    <citation type="submission" date="2020-08" db="EMBL/GenBank/DDBJ databases">
        <title>Genomic Encyclopedia of Type Strains, Phase IV (KMG-IV): sequencing the most valuable type-strain genomes for metagenomic binning, comparative biology and taxonomic classification.</title>
        <authorList>
            <person name="Goeker M."/>
        </authorList>
    </citation>
    <scope>NUCLEOTIDE SEQUENCE [LARGE SCALE GENOMIC DNA]</scope>
    <source>
        <strain evidence="2 3">DSM 44197</strain>
    </source>
</reference>
<comment type="caution">
    <text evidence="2">The sequence shown here is derived from an EMBL/GenBank/DDBJ whole genome shotgun (WGS) entry which is preliminary data.</text>
</comment>
<feature type="transmembrane region" description="Helical" evidence="1">
    <location>
        <begin position="26"/>
        <end position="47"/>
    </location>
</feature>
<dbReference type="RefSeq" id="WP_182846596.1">
    <property type="nucleotide sequence ID" value="NZ_BAAALP010000011.1"/>
</dbReference>
<dbReference type="AlphaFoldDB" id="A0A7W3LUG5"/>
<name>A0A7W3LUG5_ACTNM</name>
<proteinExistence type="predicted"/>
<dbReference type="EMBL" id="JACJIA010000009">
    <property type="protein sequence ID" value="MBA8954533.1"/>
    <property type="molecule type" value="Genomic_DNA"/>
</dbReference>
<evidence type="ECO:0000313" key="2">
    <source>
        <dbReference type="EMBL" id="MBA8954533.1"/>
    </source>
</evidence>
<sequence length="106" mass="11556">MSAQLHRRRRQAPRGRHATPHWLGRLPYLIVLCGVAGGLALCAFDYFRKGSSLIAAAVLFGALARLVLPPSQVGMLETRKKWLDVATMAFFAVAIAVVAWTVPGDK</sequence>
<feature type="transmembrane region" description="Helical" evidence="1">
    <location>
        <begin position="82"/>
        <end position="102"/>
    </location>
</feature>
<organism evidence="2 3">
    <name type="scientific">Actinomadura namibiensis</name>
    <dbReference type="NCBI Taxonomy" id="182080"/>
    <lineage>
        <taxon>Bacteria</taxon>
        <taxon>Bacillati</taxon>
        <taxon>Actinomycetota</taxon>
        <taxon>Actinomycetes</taxon>
        <taxon>Streptosporangiales</taxon>
        <taxon>Thermomonosporaceae</taxon>
        <taxon>Actinomadura</taxon>
    </lineage>
</organism>
<dbReference type="InterPro" id="IPR021385">
    <property type="entry name" value="DUF3017"/>
</dbReference>
<dbReference type="Pfam" id="PF11222">
    <property type="entry name" value="DUF3017"/>
    <property type="match status" value="1"/>
</dbReference>
<dbReference type="Proteomes" id="UP000572680">
    <property type="component" value="Unassembled WGS sequence"/>
</dbReference>
<evidence type="ECO:0000256" key="1">
    <source>
        <dbReference type="SAM" id="Phobius"/>
    </source>
</evidence>
<gene>
    <name evidence="2" type="ORF">HNR61_006190</name>
</gene>
<keyword evidence="1" id="KW-0472">Membrane</keyword>
<keyword evidence="1" id="KW-0812">Transmembrane</keyword>
<keyword evidence="3" id="KW-1185">Reference proteome</keyword>
<evidence type="ECO:0008006" key="4">
    <source>
        <dbReference type="Google" id="ProtNLM"/>
    </source>
</evidence>
<accession>A0A7W3LUG5</accession>
<feature type="transmembrane region" description="Helical" evidence="1">
    <location>
        <begin position="53"/>
        <end position="70"/>
    </location>
</feature>